<feature type="non-terminal residue" evidence="1">
    <location>
        <position position="1"/>
    </location>
</feature>
<evidence type="ECO:0000313" key="1">
    <source>
        <dbReference type="EMBL" id="EKN40169.1"/>
    </source>
</evidence>
<accession>M1ZTA4</accession>
<name>M1ZTA4_CLOBO</name>
<dbReference type="AlphaFoldDB" id="M1ZTA4"/>
<protein>
    <submittedName>
        <fullName evidence="1">Putative tungstate ABC transporter ATP-binding protein TupC</fullName>
    </submittedName>
</protein>
<comment type="caution">
    <text evidence="1">The sequence shown here is derived from an EMBL/GenBank/DDBJ whole genome shotgun (WGS) entry which is preliminary data.</text>
</comment>
<keyword evidence="1" id="KW-0547">Nucleotide-binding</keyword>
<reference evidence="1 2" key="1">
    <citation type="submission" date="2012-10" db="EMBL/GenBank/DDBJ databases">
        <authorList>
            <person name="Strain E.A."/>
            <person name="Brown E."/>
            <person name="Allard M.W."/>
            <person name="Gonzalez-Escalona N."/>
            <person name="Timme R."/>
        </authorList>
    </citation>
    <scope>NUCLEOTIDE SEQUENCE [LARGE SCALE GENOMIC DNA]</scope>
    <source>
        <strain evidence="1 2">CFSAN001627</strain>
    </source>
</reference>
<reference evidence="1 2" key="2">
    <citation type="submission" date="2013-03" db="EMBL/GenBank/DDBJ databases">
        <title>Diversity in Clostridium botulinum.</title>
        <authorList>
            <person name="Timme R.E."/>
            <person name="Allard M."/>
            <person name="Luo Y."/>
            <person name="Strain E."/>
            <person name="Gonzalez-Escalona N."/>
            <person name="Brown E."/>
        </authorList>
    </citation>
    <scope>NUCLEOTIDE SEQUENCE [LARGE SCALE GENOMIC DNA]</scope>
    <source>
        <strain evidence="1 2">CFSAN001627</strain>
    </source>
</reference>
<dbReference type="Proteomes" id="UP000011944">
    <property type="component" value="Unassembled WGS sequence"/>
</dbReference>
<sequence>GKIIEQGEKDIIFNNPKDIRVKMMLNK</sequence>
<organism evidence="1 2">
    <name type="scientific">Clostridium botulinum CFSAN001627</name>
    <dbReference type="NCBI Taxonomy" id="1232189"/>
    <lineage>
        <taxon>Bacteria</taxon>
        <taxon>Bacillati</taxon>
        <taxon>Bacillota</taxon>
        <taxon>Clostridia</taxon>
        <taxon>Eubacteriales</taxon>
        <taxon>Clostridiaceae</taxon>
        <taxon>Clostridium</taxon>
    </lineage>
</organism>
<gene>
    <name evidence="1" type="ORF">CFSAN001627_21424</name>
</gene>
<dbReference type="EMBL" id="AMXI01001324">
    <property type="protein sequence ID" value="EKN40169.1"/>
    <property type="molecule type" value="Genomic_DNA"/>
</dbReference>
<dbReference type="GO" id="GO:0005524">
    <property type="term" value="F:ATP binding"/>
    <property type="evidence" value="ECO:0007669"/>
    <property type="project" value="UniProtKB-KW"/>
</dbReference>
<evidence type="ECO:0000313" key="2">
    <source>
        <dbReference type="Proteomes" id="UP000011944"/>
    </source>
</evidence>
<keyword evidence="1" id="KW-0067">ATP-binding</keyword>
<proteinExistence type="predicted"/>